<protein>
    <submittedName>
        <fullName evidence="3">Uncharacterized protein</fullName>
    </submittedName>
</protein>
<organism evidence="3 4">
    <name type="scientific">Trichonephila inaurata madagascariensis</name>
    <dbReference type="NCBI Taxonomy" id="2747483"/>
    <lineage>
        <taxon>Eukaryota</taxon>
        <taxon>Metazoa</taxon>
        <taxon>Ecdysozoa</taxon>
        <taxon>Arthropoda</taxon>
        <taxon>Chelicerata</taxon>
        <taxon>Arachnida</taxon>
        <taxon>Araneae</taxon>
        <taxon>Araneomorphae</taxon>
        <taxon>Entelegynae</taxon>
        <taxon>Araneoidea</taxon>
        <taxon>Nephilidae</taxon>
        <taxon>Trichonephila</taxon>
        <taxon>Trichonephila inaurata</taxon>
    </lineage>
</organism>
<sequence>MTNLLLWNNNPGGCISESPPCEYWCGKLGGSCNASTGLCYCPANGVPHFPRILTSPSSSPCSLKGNGPRPPANHSAPTSEIRLMYYPDDSQVSFWMYAMISIGTAFVIFVAVTVYLMCRSSLRQRSVSVERQPSVRRRVNTNRQVGDHCNTDGFTNSTGNSCSHHN</sequence>
<dbReference type="Proteomes" id="UP000886998">
    <property type="component" value="Unassembled WGS sequence"/>
</dbReference>
<name>A0A8X6MII9_9ARAC</name>
<accession>A0A8X6MII9</accession>
<keyword evidence="2" id="KW-0472">Membrane</keyword>
<evidence type="ECO:0000313" key="4">
    <source>
        <dbReference type="Proteomes" id="UP000886998"/>
    </source>
</evidence>
<evidence type="ECO:0000256" key="1">
    <source>
        <dbReference type="SAM" id="MobiDB-lite"/>
    </source>
</evidence>
<gene>
    <name evidence="3" type="primary">AVEN_153208_1</name>
    <name evidence="3" type="ORF">TNIN_499441</name>
</gene>
<dbReference type="AlphaFoldDB" id="A0A8X6MII9"/>
<feature type="transmembrane region" description="Helical" evidence="2">
    <location>
        <begin position="94"/>
        <end position="118"/>
    </location>
</feature>
<evidence type="ECO:0000313" key="3">
    <source>
        <dbReference type="EMBL" id="GFS56441.1"/>
    </source>
</evidence>
<evidence type="ECO:0000256" key="2">
    <source>
        <dbReference type="SAM" id="Phobius"/>
    </source>
</evidence>
<reference evidence="3" key="1">
    <citation type="submission" date="2020-08" db="EMBL/GenBank/DDBJ databases">
        <title>Multicomponent nature underlies the extraordinary mechanical properties of spider dragline silk.</title>
        <authorList>
            <person name="Kono N."/>
            <person name="Nakamura H."/>
            <person name="Mori M."/>
            <person name="Yoshida Y."/>
            <person name="Ohtoshi R."/>
            <person name="Malay A.D."/>
            <person name="Moran D.A.P."/>
            <person name="Tomita M."/>
            <person name="Numata K."/>
            <person name="Arakawa K."/>
        </authorList>
    </citation>
    <scope>NUCLEOTIDE SEQUENCE</scope>
</reference>
<keyword evidence="2" id="KW-0812">Transmembrane</keyword>
<feature type="compositionally biased region" description="Polar residues" evidence="1">
    <location>
        <begin position="152"/>
        <end position="166"/>
    </location>
</feature>
<feature type="region of interest" description="Disordered" evidence="1">
    <location>
        <begin position="144"/>
        <end position="166"/>
    </location>
</feature>
<proteinExistence type="predicted"/>
<comment type="caution">
    <text evidence="3">The sequence shown here is derived from an EMBL/GenBank/DDBJ whole genome shotgun (WGS) entry which is preliminary data.</text>
</comment>
<dbReference type="OrthoDB" id="6431393at2759"/>
<keyword evidence="4" id="KW-1185">Reference proteome</keyword>
<dbReference type="EMBL" id="BMAV01027119">
    <property type="protein sequence ID" value="GFS56441.1"/>
    <property type="molecule type" value="Genomic_DNA"/>
</dbReference>
<keyword evidence="2" id="KW-1133">Transmembrane helix</keyword>